<keyword evidence="6" id="KW-1185">Reference proteome</keyword>
<comment type="subcellular location">
    <subcellularLocation>
        <location evidence="1">Cell membrane</location>
        <topology evidence="1">Single-pass type II membrane protein</topology>
    </subcellularLocation>
    <subcellularLocation>
        <location evidence="3">Membrane</location>
        <topology evidence="3">Single-pass type II membrane protein</topology>
    </subcellularLocation>
</comment>
<reference evidence="5 6" key="1">
    <citation type="submission" date="2018-05" db="EMBL/GenBank/DDBJ databases">
        <title>Complete genome sequences of Streptococcus sobrinus.</title>
        <authorList>
            <person name="Sales M."/>
            <person name="Jensen P.A."/>
        </authorList>
    </citation>
    <scope>NUCLEOTIDE SEQUENCE [LARGE SCALE GENOMIC DNA]</scope>
    <source>
        <strain evidence="5 6">SL1</strain>
    </source>
</reference>
<dbReference type="EC" id="3.4.21.89" evidence="3"/>
<sequence>MVKRDLIRNIIILLVVVLAIVLLRIFLFSTVKITSDSANAYLHKGDYVTVATKRQPLDRDFVVYKVGSKEYIGRVVAESGQKATSMDDVLYINDRIKSEPYLKKEHRAFMKKAQPGQYFTDDFTTQTIAKSDKVVKVPKGSYLILNDNRQNKNDSRKFGFISKKQIKGVVSFRLWPLNKFGFVTVE</sequence>
<dbReference type="Proteomes" id="UP000245369">
    <property type="component" value="Chromosome"/>
</dbReference>
<organism evidence="5 6">
    <name type="scientific">Streptococcus sobrinus</name>
    <dbReference type="NCBI Taxonomy" id="1310"/>
    <lineage>
        <taxon>Bacteria</taxon>
        <taxon>Bacillati</taxon>
        <taxon>Bacillota</taxon>
        <taxon>Bacilli</taxon>
        <taxon>Lactobacillales</taxon>
        <taxon>Streptococcaceae</taxon>
        <taxon>Streptococcus</taxon>
    </lineage>
</organism>
<dbReference type="PANTHER" id="PTHR43390">
    <property type="entry name" value="SIGNAL PEPTIDASE I"/>
    <property type="match status" value="1"/>
</dbReference>
<keyword evidence="3" id="KW-0378">Hydrolase</keyword>
<keyword evidence="3" id="KW-0472">Membrane</keyword>
<dbReference type="RefSeq" id="WP_002960642.1">
    <property type="nucleotide sequence ID" value="NZ_CP029490.1"/>
</dbReference>
<evidence type="ECO:0000256" key="2">
    <source>
        <dbReference type="ARBA" id="ARBA00009370"/>
    </source>
</evidence>
<dbReference type="GeneID" id="93924178"/>
<dbReference type="Pfam" id="PF10502">
    <property type="entry name" value="Peptidase_S26"/>
    <property type="match status" value="1"/>
</dbReference>
<evidence type="ECO:0000313" key="6">
    <source>
        <dbReference type="Proteomes" id="UP000245369"/>
    </source>
</evidence>
<accession>A0ABM6W5K8</accession>
<evidence type="ECO:0000313" key="5">
    <source>
        <dbReference type="EMBL" id="AWN21037.1"/>
    </source>
</evidence>
<keyword evidence="3" id="KW-0812">Transmembrane</keyword>
<dbReference type="PRINTS" id="PR00727">
    <property type="entry name" value="LEADERPTASE"/>
</dbReference>
<dbReference type="PANTHER" id="PTHR43390:SF1">
    <property type="entry name" value="CHLOROPLAST PROCESSING PEPTIDASE"/>
    <property type="match status" value="1"/>
</dbReference>
<dbReference type="InterPro" id="IPR000223">
    <property type="entry name" value="Pept_S26A_signal_pept_1"/>
</dbReference>
<protein>
    <recommendedName>
        <fullName evidence="3">Signal peptidase I</fullName>
        <ecNumber evidence="3">3.4.21.89</ecNumber>
    </recommendedName>
</protein>
<dbReference type="SUPFAM" id="SSF51306">
    <property type="entry name" value="LexA/Signal peptidase"/>
    <property type="match status" value="1"/>
</dbReference>
<comment type="catalytic activity">
    <reaction evidence="3">
        <text>Cleavage of hydrophobic, N-terminal signal or leader sequences from secreted and periplasmic proteins.</text>
        <dbReference type="EC" id="3.4.21.89"/>
    </reaction>
</comment>
<dbReference type="NCBIfam" id="TIGR02227">
    <property type="entry name" value="sigpep_I_bact"/>
    <property type="match status" value="1"/>
</dbReference>
<dbReference type="CDD" id="cd06530">
    <property type="entry name" value="S26_SPase_I"/>
    <property type="match status" value="1"/>
</dbReference>
<evidence type="ECO:0000256" key="1">
    <source>
        <dbReference type="ARBA" id="ARBA00004401"/>
    </source>
</evidence>
<evidence type="ECO:0000256" key="3">
    <source>
        <dbReference type="RuleBase" id="RU362042"/>
    </source>
</evidence>
<dbReference type="Gene3D" id="2.10.109.10">
    <property type="entry name" value="Umud Fragment, subunit A"/>
    <property type="match status" value="1"/>
</dbReference>
<dbReference type="InterPro" id="IPR019533">
    <property type="entry name" value="Peptidase_S26"/>
</dbReference>
<name>A0ABM6W5K8_9STRE</name>
<dbReference type="InterPro" id="IPR036286">
    <property type="entry name" value="LexA/Signal_pep-like_sf"/>
</dbReference>
<feature type="transmembrane region" description="Helical" evidence="3">
    <location>
        <begin position="6"/>
        <end position="27"/>
    </location>
</feature>
<keyword evidence="3" id="KW-1133">Transmembrane helix</keyword>
<comment type="similarity">
    <text evidence="2 3">Belongs to the peptidase S26 family.</text>
</comment>
<gene>
    <name evidence="5" type="primary">lepB</name>
    <name evidence="5" type="ORF">DK182_06590</name>
</gene>
<dbReference type="EMBL" id="CP029490">
    <property type="protein sequence ID" value="AWN21037.1"/>
    <property type="molecule type" value="Genomic_DNA"/>
</dbReference>
<evidence type="ECO:0000259" key="4">
    <source>
        <dbReference type="Pfam" id="PF10502"/>
    </source>
</evidence>
<proteinExistence type="inferred from homology"/>
<keyword evidence="3" id="KW-0645">Protease</keyword>
<feature type="domain" description="Peptidase S26" evidence="4">
    <location>
        <begin position="9"/>
        <end position="175"/>
    </location>
</feature>